<protein>
    <recommendedName>
        <fullName evidence="1">Protein DltD</fullName>
    </recommendedName>
</protein>
<dbReference type="PIRSF" id="PIRSF021438">
    <property type="entry name" value="DltD"/>
    <property type="match status" value="1"/>
</dbReference>
<comment type="pathway">
    <text evidence="1">Cell wall biogenesis; lipoteichoic acid biosynthesis.</text>
</comment>
<gene>
    <name evidence="2" type="ORF">A0131_09485</name>
</gene>
<sequence length="393" mass="45168">MKLKPYIPILVSLVLFGVFLLLPASWFAGLISNKAVADQRLSLNEQVLKGTLIQNKLFESNHYYPIYGSSELGKDDPFNPGIVMHNRKNVPQQPYLIGTGGSTDLINAVGLASQYNNLKGKKLAFIISPQWFTNHGLTNDNFNARISQTQIDKLFEQPNLSPELKQRYAKRLLHFKNVQNKPFLRQVAKNPDNVKHSYVSSFKENQLLKIEAIKSAYPLASSPLENVKPLNDNYESWKAMRQDAEAYGGEHTKSNKFGIRDKYWDLIKARKRKINRNYEFNKNSPEFTDLALLVDTMRAAGADVQYISIPANGKWYDHIGIDSERRQGVYKKINHTVTSREGKLYDMTDKDYEPFVISDAVHIGWKGWVYINQCINHHMHEKPQQHKKERSLS</sequence>
<dbReference type="EMBL" id="LUGM01000002">
    <property type="protein sequence ID" value="KYH15002.1"/>
    <property type="molecule type" value="Genomic_DNA"/>
</dbReference>
<dbReference type="NCBIfam" id="TIGR04092">
    <property type="entry name" value="LTA_DltD"/>
    <property type="match status" value="1"/>
</dbReference>
<dbReference type="AlphaFoldDB" id="A0A151A6L6"/>
<accession>A0A151A6L6</accession>
<dbReference type="UniPathway" id="UPA00556"/>
<proteinExistence type="inferred from homology"/>
<comment type="caution">
    <text evidence="2">The sequence shown here is derived from an EMBL/GenBank/DDBJ whole genome shotgun (WGS) entry which is preliminary data.</text>
</comment>
<dbReference type="InterPro" id="IPR023896">
    <property type="entry name" value="LTA_DltD"/>
</dbReference>
<dbReference type="Proteomes" id="UP000075418">
    <property type="component" value="Unassembled WGS sequence"/>
</dbReference>
<dbReference type="InterPro" id="IPR006998">
    <property type="entry name" value="DltD"/>
</dbReference>
<evidence type="ECO:0000313" key="3">
    <source>
        <dbReference type="Proteomes" id="UP000075418"/>
    </source>
</evidence>
<reference evidence="2 3" key="1">
    <citation type="submission" date="2016-02" db="EMBL/GenBank/DDBJ databases">
        <title>Draft genome sequence of hydrocarbon degrading Staphylococcus saprophyticus Strain CNV2, isolated from crude-oil contaminated soil from Noonmati Oil Refinery, Guwahati, Assam, India.</title>
        <authorList>
            <person name="Mukherjee A."/>
            <person name="Chettri B."/>
            <person name="Langpoklakpam J."/>
            <person name="Singh A.K."/>
            <person name="Chattopadhyay D.J."/>
        </authorList>
    </citation>
    <scope>NUCLEOTIDE SEQUENCE [LARGE SCALE GENOMIC DNA]</scope>
    <source>
        <strain evidence="2 3">CNV2</strain>
    </source>
</reference>
<keyword evidence="1" id="KW-1003">Cell membrane</keyword>
<keyword evidence="1" id="KW-0472">Membrane</keyword>
<organism evidence="2 3">
    <name type="scientific">Staphylococcus kloosii</name>
    <dbReference type="NCBI Taxonomy" id="29384"/>
    <lineage>
        <taxon>Bacteria</taxon>
        <taxon>Bacillati</taxon>
        <taxon>Bacillota</taxon>
        <taxon>Bacilli</taxon>
        <taxon>Bacillales</taxon>
        <taxon>Staphylococcaceae</taxon>
        <taxon>Staphylococcus</taxon>
    </lineage>
</organism>
<dbReference type="PANTHER" id="PTHR40039:SF1">
    <property type="entry name" value="PROTEIN DLTD"/>
    <property type="match status" value="1"/>
</dbReference>
<comment type="similarity">
    <text evidence="1">Belongs to the DltD family.</text>
</comment>
<dbReference type="PANTHER" id="PTHR40039">
    <property type="entry name" value="PROTEIN DLTD"/>
    <property type="match status" value="1"/>
</dbReference>
<dbReference type="Pfam" id="PF04914">
    <property type="entry name" value="DltD"/>
    <property type="match status" value="1"/>
</dbReference>
<name>A0A151A6L6_9STAP</name>
<dbReference type="GO" id="GO:0070395">
    <property type="term" value="P:lipoteichoic acid biosynthetic process"/>
    <property type="evidence" value="ECO:0007669"/>
    <property type="project" value="UniProtKB-UniRule"/>
</dbReference>
<dbReference type="GO" id="GO:0005886">
    <property type="term" value="C:plasma membrane"/>
    <property type="evidence" value="ECO:0007669"/>
    <property type="project" value="UniProtKB-UniRule"/>
</dbReference>
<evidence type="ECO:0000256" key="1">
    <source>
        <dbReference type="PIRNR" id="PIRNR021438"/>
    </source>
</evidence>
<evidence type="ECO:0000313" key="2">
    <source>
        <dbReference type="EMBL" id="KYH15002.1"/>
    </source>
</evidence>
<dbReference type="RefSeq" id="WP_061855150.1">
    <property type="nucleotide sequence ID" value="NZ_LUGM01000002.1"/>
</dbReference>